<dbReference type="InterPro" id="IPR011990">
    <property type="entry name" value="TPR-like_helical_dom_sf"/>
</dbReference>
<dbReference type="Proteomes" id="UP000601435">
    <property type="component" value="Unassembled WGS sequence"/>
</dbReference>
<keyword evidence="5" id="KW-1185">Reference proteome</keyword>
<feature type="repeat" description="ANK" evidence="1">
    <location>
        <begin position="1157"/>
        <end position="1189"/>
    </location>
</feature>
<dbReference type="Gene3D" id="1.25.40.10">
    <property type="entry name" value="Tetratricopeptide repeat domain"/>
    <property type="match status" value="1"/>
</dbReference>
<dbReference type="EMBL" id="CAJNJA010002559">
    <property type="protein sequence ID" value="CAE7169533.1"/>
    <property type="molecule type" value="Genomic_DNA"/>
</dbReference>
<organism evidence="4 5">
    <name type="scientific">Symbiodinium necroappetens</name>
    <dbReference type="NCBI Taxonomy" id="1628268"/>
    <lineage>
        <taxon>Eukaryota</taxon>
        <taxon>Sar</taxon>
        <taxon>Alveolata</taxon>
        <taxon>Dinophyceae</taxon>
        <taxon>Suessiales</taxon>
        <taxon>Symbiodiniaceae</taxon>
        <taxon>Symbiodinium</taxon>
    </lineage>
</organism>
<dbReference type="Pfam" id="PF13041">
    <property type="entry name" value="PPR_2"/>
    <property type="match status" value="1"/>
</dbReference>
<dbReference type="PROSITE" id="PS50297">
    <property type="entry name" value="ANK_REP_REGION"/>
    <property type="match status" value="1"/>
</dbReference>
<evidence type="ECO:0000256" key="1">
    <source>
        <dbReference type="PROSITE-ProRule" id="PRU00023"/>
    </source>
</evidence>
<evidence type="ECO:0000313" key="4">
    <source>
        <dbReference type="EMBL" id="CAE7169533.1"/>
    </source>
</evidence>
<name>A0A812IR02_9DINO</name>
<dbReference type="PROSITE" id="PS51375">
    <property type="entry name" value="PPR"/>
    <property type="match status" value="1"/>
</dbReference>
<accession>A0A812IR02</accession>
<dbReference type="PROSITE" id="PS50088">
    <property type="entry name" value="ANK_REPEAT"/>
    <property type="match status" value="1"/>
</dbReference>
<dbReference type="Gene3D" id="1.25.40.20">
    <property type="entry name" value="Ankyrin repeat-containing domain"/>
    <property type="match status" value="1"/>
</dbReference>
<dbReference type="InterPro" id="IPR036770">
    <property type="entry name" value="Ankyrin_rpt-contain_sf"/>
</dbReference>
<sequence length="1258" mass="135782">MRCVRCARAQRHPGPPWQLHLQRLPRPPPPRELLLALSSSKECRSQALTAALKRKRRGWSSGWTTDVLAHCGTERVESIVDFLRVAHVQRIPIHAFHCISAMSLCSQASFWRDALEIFCLFSKVSSLHPLAANSQLAALAEGSLWQQALLTLQEMQDASLRATTVTFSSAINACAKAAAWQRALHLGIDMARQNVSRNTIAYNAMMTSCAMSTQWAEALSLFAEMISAGIARTSISYNAAITACERAADWKAALHLFGLCLRSGGADVISCSAAISACEKAAQWRQALCLLEIWRLQRQRASHAVNLPDSFKTTYFEFWDPENSTIVFAIRGTNSMLDVLDDLNIWGPAAIMQAFSLAGRSLGSLGSLGPLLAMQPFARVSESVCRSLDAAFGLDGLGLLCVTGDQDFQAKVRQMRDELLPLATRLGRLSEEAKEQLIGSIDGNRTGFYFHPALDNPADCLPPDVQAEPTFYTRNLWPDTDLPELRHQARAAAPWLVSVARRLAAAVDERCTKAVAGYQPGTLTRLIGPAQNCNHKCRLICYHDFENAEQRAASKGMWAPPHKDTGLLTVLVPGIFLDQSGERLQQSPDPEVGLYVRDRKGRIMQICMPAGVGEGLFFQVGEALQVVSGGHYHATEHCVRGPAQASRGYERASLAIFLQPHAHEELPIPEGSSMQQVADRAYDGLFRMFLLYQPSDAKGPSLSSAVAESVALLSTVMYGESMQKQYFSDLLAHVRSRTTQLPDRRFYITGHSLGGGLAKLVAAKTHMQAVTFMAPGLGTTSYVVYREHMLEELRHISLTIMPENDVVSRVDTQTGITIKTDCDGNPLHCHQLYSTICTLLQTCGSGRAGEAALALPCGACENMPCPSAHLRLPREECEDESAASQLGTAAAWADCLCFTCAAEDKIVCVLRSRRCGGKWSQSSRLPNMENLPAAIRQMADGAPASKRQKTESAGEAGAFGTSFGGAGSSFSAGPMASISQADAMATLLAMTNGGVGGMPGMAMAPTFPMSPMAHAHVAGVASSMPSAPSMAAAPRPVQRSARVAAGPVPGVIAKPAVRAAVPADPRSPTEIKEELLRQGIDVKGLTSTREIQNKLHETEANVKRAEATKRLDRHPDQKLLSCFTEGLAPGQDAMLKMLESGSDPNTMSEGSGSGFAVGMTPLLAAASWGKVDEVRLLIAAGADLRVRTPNMSQTAMHLVAGGNIESWGVEKTMGLLRLLVHKAPELLAEKNALGKTPLDCAKYEKKRQQAAYLASLPR</sequence>
<evidence type="ECO:0000256" key="2">
    <source>
        <dbReference type="PROSITE-ProRule" id="PRU00708"/>
    </source>
</evidence>
<reference evidence="4" key="1">
    <citation type="submission" date="2021-02" db="EMBL/GenBank/DDBJ databases">
        <authorList>
            <person name="Dougan E. K."/>
            <person name="Rhodes N."/>
            <person name="Thang M."/>
            <person name="Chan C."/>
        </authorList>
    </citation>
    <scope>NUCLEOTIDE SEQUENCE</scope>
</reference>
<dbReference type="InterPro" id="IPR029058">
    <property type="entry name" value="AB_hydrolase_fold"/>
</dbReference>
<dbReference type="Pfam" id="PF01764">
    <property type="entry name" value="Lipase_3"/>
    <property type="match status" value="1"/>
</dbReference>
<dbReference type="NCBIfam" id="TIGR00756">
    <property type="entry name" value="PPR"/>
    <property type="match status" value="1"/>
</dbReference>
<dbReference type="PANTHER" id="PTHR48420">
    <property type="entry name" value="NON-HAEM DIOXYGENASE N-TERMINAL DOMAIN-CONTAINING PROTEIN"/>
    <property type="match status" value="1"/>
</dbReference>
<dbReference type="OrthoDB" id="434251at2759"/>
<protein>
    <submittedName>
        <fullName evidence="4">EMB2654 protein</fullName>
    </submittedName>
</protein>
<dbReference type="SUPFAM" id="SSF53474">
    <property type="entry name" value="alpha/beta-Hydrolases"/>
    <property type="match status" value="2"/>
</dbReference>
<gene>
    <name evidence="4" type="primary">EMB2654</name>
    <name evidence="4" type="ORF">SNEC2469_LOCUS464</name>
</gene>
<keyword evidence="1" id="KW-0040">ANK repeat</keyword>
<comment type="caution">
    <text evidence="4">The sequence shown here is derived from an EMBL/GenBank/DDBJ whole genome shotgun (WGS) entry which is preliminary data.</text>
</comment>
<dbReference type="SUPFAM" id="SSF51197">
    <property type="entry name" value="Clavaminate synthase-like"/>
    <property type="match status" value="1"/>
</dbReference>
<dbReference type="SUPFAM" id="SSF48403">
    <property type="entry name" value="Ankyrin repeat"/>
    <property type="match status" value="1"/>
</dbReference>
<evidence type="ECO:0000313" key="5">
    <source>
        <dbReference type="Proteomes" id="UP000601435"/>
    </source>
</evidence>
<evidence type="ECO:0000259" key="3">
    <source>
        <dbReference type="Pfam" id="PF01764"/>
    </source>
</evidence>
<dbReference type="GO" id="GO:0006629">
    <property type="term" value="P:lipid metabolic process"/>
    <property type="evidence" value="ECO:0007669"/>
    <property type="project" value="InterPro"/>
</dbReference>
<proteinExistence type="predicted"/>
<feature type="repeat" description="PPR" evidence="2">
    <location>
        <begin position="198"/>
        <end position="232"/>
    </location>
</feature>
<dbReference type="InterPro" id="IPR002885">
    <property type="entry name" value="PPR_rpt"/>
</dbReference>
<dbReference type="Gene3D" id="3.40.50.1820">
    <property type="entry name" value="alpha/beta hydrolase"/>
    <property type="match status" value="1"/>
</dbReference>
<dbReference type="InterPro" id="IPR027443">
    <property type="entry name" value="IPNS-like_sf"/>
</dbReference>
<feature type="domain" description="Fungal lipase-type" evidence="3">
    <location>
        <begin position="725"/>
        <end position="812"/>
    </location>
</feature>
<dbReference type="Gene3D" id="2.60.120.330">
    <property type="entry name" value="B-lactam Antibiotic, Isopenicillin N Synthase, Chain"/>
    <property type="match status" value="1"/>
</dbReference>
<dbReference type="Pfam" id="PF00023">
    <property type="entry name" value="Ank"/>
    <property type="match status" value="1"/>
</dbReference>
<dbReference type="AlphaFoldDB" id="A0A812IR02"/>
<dbReference type="InterPro" id="IPR002110">
    <property type="entry name" value="Ankyrin_rpt"/>
</dbReference>
<dbReference type="InterPro" id="IPR002921">
    <property type="entry name" value="Fungal_lipase-type"/>
</dbReference>
<dbReference type="PANTHER" id="PTHR48420:SF1">
    <property type="entry name" value="NON-HAEM DIOXYGENASE N-TERMINAL DOMAIN-CONTAINING PROTEIN"/>
    <property type="match status" value="1"/>
</dbReference>